<dbReference type="EMBL" id="JBHUOM010000050">
    <property type="protein sequence ID" value="MFD2938268.1"/>
    <property type="molecule type" value="Genomic_DNA"/>
</dbReference>
<evidence type="ECO:0000313" key="2">
    <source>
        <dbReference type="Proteomes" id="UP001597512"/>
    </source>
</evidence>
<proteinExistence type="predicted"/>
<keyword evidence="2" id="KW-1185">Reference proteome</keyword>
<organism evidence="1 2">
    <name type="scientific">Spirosoma flavum</name>
    <dbReference type="NCBI Taxonomy" id="2048557"/>
    <lineage>
        <taxon>Bacteria</taxon>
        <taxon>Pseudomonadati</taxon>
        <taxon>Bacteroidota</taxon>
        <taxon>Cytophagia</taxon>
        <taxon>Cytophagales</taxon>
        <taxon>Cytophagaceae</taxon>
        <taxon>Spirosoma</taxon>
    </lineage>
</organism>
<accession>A0ABW6AUZ8</accession>
<name>A0ABW6AUZ8_9BACT</name>
<dbReference type="RefSeq" id="WP_381509043.1">
    <property type="nucleotide sequence ID" value="NZ_JBHUOM010000050.1"/>
</dbReference>
<comment type="caution">
    <text evidence="1">The sequence shown here is derived from an EMBL/GenBank/DDBJ whole genome shotgun (WGS) entry which is preliminary data.</text>
</comment>
<dbReference type="Proteomes" id="UP001597512">
    <property type="component" value="Unassembled WGS sequence"/>
</dbReference>
<protein>
    <recommendedName>
        <fullName evidence="3">Universal stress protein</fullName>
    </recommendedName>
</protein>
<evidence type="ECO:0000313" key="1">
    <source>
        <dbReference type="EMBL" id="MFD2938268.1"/>
    </source>
</evidence>
<reference evidence="2" key="1">
    <citation type="journal article" date="2019" name="Int. J. Syst. Evol. Microbiol.">
        <title>The Global Catalogue of Microorganisms (GCM) 10K type strain sequencing project: providing services to taxonomists for standard genome sequencing and annotation.</title>
        <authorList>
            <consortium name="The Broad Institute Genomics Platform"/>
            <consortium name="The Broad Institute Genome Sequencing Center for Infectious Disease"/>
            <person name="Wu L."/>
            <person name="Ma J."/>
        </authorList>
    </citation>
    <scope>NUCLEOTIDE SEQUENCE [LARGE SCALE GENOMIC DNA]</scope>
    <source>
        <strain evidence="2">KCTC 52490</strain>
    </source>
</reference>
<sequence length="47" mass="5189">MKTTVLATDFSSSANRAAHFAEQLACNKNAIYSCPNLTIDPVRFTRI</sequence>
<gene>
    <name evidence="1" type="ORF">ACFS25_31180</name>
</gene>
<evidence type="ECO:0008006" key="3">
    <source>
        <dbReference type="Google" id="ProtNLM"/>
    </source>
</evidence>